<dbReference type="EMBL" id="CAJNDS010002375">
    <property type="protein sequence ID" value="CAE7454480.1"/>
    <property type="molecule type" value="Genomic_DNA"/>
</dbReference>
<keyword evidence="1" id="KW-0472">Membrane</keyword>
<evidence type="ECO:0000313" key="4">
    <source>
        <dbReference type="EMBL" id="CAE7454480.1"/>
    </source>
</evidence>
<keyword evidence="1" id="KW-0812">Transmembrane</keyword>
<protein>
    <submittedName>
        <fullName evidence="4">WRAP73 protein</fullName>
    </submittedName>
</protein>
<proteinExistence type="predicted"/>
<dbReference type="EMBL" id="CAJNDS010002375">
    <property type="protein sequence ID" value="CAE7454471.1"/>
    <property type="molecule type" value="Genomic_DNA"/>
</dbReference>
<feature type="chain" id="PRO_5036221812" evidence="2">
    <location>
        <begin position="24"/>
        <end position="104"/>
    </location>
</feature>
<keyword evidence="2" id="KW-0732">Signal</keyword>
<gene>
    <name evidence="4" type="primary">WRAP73</name>
    <name evidence="3" type="ORF">SNAT2548_LOCUS24973</name>
    <name evidence="4" type="ORF">SNAT2548_LOCUS24974</name>
</gene>
<evidence type="ECO:0000256" key="2">
    <source>
        <dbReference type="SAM" id="SignalP"/>
    </source>
</evidence>
<name>A0A812RSG1_9DINO</name>
<keyword evidence="5" id="KW-1185">Reference proteome</keyword>
<accession>A0A812RSG1</accession>
<organism evidence="4 5">
    <name type="scientific">Symbiodinium natans</name>
    <dbReference type="NCBI Taxonomy" id="878477"/>
    <lineage>
        <taxon>Eukaryota</taxon>
        <taxon>Sar</taxon>
        <taxon>Alveolata</taxon>
        <taxon>Dinophyceae</taxon>
        <taxon>Suessiales</taxon>
        <taxon>Symbiodiniaceae</taxon>
        <taxon>Symbiodinium</taxon>
    </lineage>
</organism>
<feature type="transmembrane region" description="Helical" evidence="1">
    <location>
        <begin position="79"/>
        <end position="98"/>
    </location>
</feature>
<dbReference type="AlphaFoldDB" id="A0A812RSG1"/>
<dbReference type="OrthoDB" id="469017at2759"/>
<reference evidence="4" key="1">
    <citation type="submission" date="2021-02" db="EMBL/GenBank/DDBJ databases">
        <authorList>
            <person name="Dougan E. K."/>
            <person name="Rhodes N."/>
            <person name="Thang M."/>
            <person name="Chan C."/>
        </authorList>
    </citation>
    <scope>NUCLEOTIDE SEQUENCE</scope>
</reference>
<evidence type="ECO:0000256" key="1">
    <source>
        <dbReference type="SAM" id="Phobius"/>
    </source>
</evidence>
<sequence>MARRAPQLLSAVLLAALFVWNTAFLPVETPAPRQAAAAAATAALSVAPLPALAGEPPSVGIHWYWDLGIGTIHGETASIIIWVFLVCTIFALAGAGGSSRKSAA</sequence>
<evidence type="ECO:0000313" key="5">
    <source>
        <dbReference type="Proteomes" id="UP000604046"/>
    </source>
</evidence>
<evidence type="ECO:0000313" key="3">
    <source>
        <dbReference type="EMBL" id="CAE7454471.1"/>
    </source>
</evidence>
<feature type="signal peptide" evidence="2">
    <location>
        <begin position="1"/>
        <end position="23"/>
    </location>
</feature>
<dbReference type="Proteomes" id="UP000604046">
    <property type="component" value="Unassembled WGS sequence"/>
</dbReference>
<keyword evidence="1" id="KW-1133">Transmembrane helix</keyword>
<comment type="caution">
    <text evidence="4">The sequence shown here is derived from an EMBL/GenBank/DDBJ whole genome shotgun (WGS) entry which is preliminary data.</text>
</comment>